<reference evidence="1" key="1">
    <citation type="journal article" date="2019" name="J. Biol. Chem.">
        <title>A carbohydrate-binding family 48 module enables feruloyl esterase action on polymeric arabinoxylan.</title>
        <authorList>
            <person name="Holck J."/>
            <person name="Fredslund F."/>
            <person name="Moller M.S."/>
            <person name="Brask J."/>
            <person name="Krogh K.B.R.M."/>
            <person name="Lange L."/>
            <person name="Welner D.H."/>
            <person name="Svensson B."/>
            <person name="Meyer A.S."/>
            <person name="Wilkens C."/>
        </authorList>
    </citation>
    <scope>X-RAY CRYSTALLOGRAPHY (1.91 ANGSTROMS)</scope>
</reference>
<proteinExistence type="evidence at protein level"/>
<evidence type="ECO:0000313" key="1">
    <source>
        <dbReference type="PDB" id="6RZN"/>
    </source>
</evidence>
<accession>A0A5S8WFA0</accession>
<protein>
    <submittedName>
        <fullName evidence="1">Ferulic acid esterase</fullName>
        <ecNumber evidence="1">3.1.1.73</ecNumber>
    </submittedName>
</protein>
<sequence length="386" mass="42737">QVTPRPEAAPGARPGFRAPARIISPEIMPDNKVTFRVYSKDASKVTITGEWQTGPGGVEELVKNDTGMFSITVGPLKPELYAYNFTVDGVKALDANNVQVRRDGTNYQNFFIIPGPESDLYFHKNNVPHGTVTKVWYKSSVIGFDRRMYVYTPAGYEGDTQRYPVFYLLHGAGGDEDAWTNMGRTAQIMDNLIAQGKAKPMIVVMTNGNANQAGAQNEVPPVPVTQGQQGIPSGSGMTGKFEEHLVKDVVPFIEKNFRALTGKDNRAIAGLSMGGGHTQTITNDNPGMFSYIGVFSMGIMAGRQQGADAEKIEKERDAKIEALKKSGYKLYWIACGKDDFVYQSALTLRNTLDKHNFKYVYRESTGGHTWANWRIYLSEFAPMLFK</sequence>
<dbReference type="EC" id="3.1.1.73" evidence="1"/>
<dbReference type="PDB" id="6RZN">
    <property type="method" value="X-ray"/>
    <property type="resolution" value="1.91 A"/>
    <property type="chains" value="A/B=1-386"/>
</dbReference>
<organism evidence="1">
    <name type="scientific">uncultured bacterium</name>
    <dbReference type="NCBI Taxonomy" id="77133"/>
    <lineage>
        <taxon>Bacteria</taxon>
        <taxon>environmental samples</taxon>
    </lineage>
</organism>
<keyword evidence="1" id="KW-0002">3D-structure</keyword>
<name>A0ACD6BB00_9BACT</name>
<accession>A0ACD6BB00</accession>